<evidence type="ECO:0000313" key="3">
    <source>
        <dbReference type="WBParaSite" id="ACRNAN_scaffold1359.g7372.t1"/>
    </source>
</evidence>
<name>A0A914CTI8_9BILA</name>
<accession>A0A914CTI8</accession>
<dbReference type="AlphaFoldDB" id="A0A914CTI8"/>
<proteinExistence type="predicted"/>
<evidence type="ECO:0000313" key="2">
    <source>
        <dbReference type="Proteomes" id="UP000887540"/>
    </source>
</evidence>
<sequence length="390" mass="45142">MQRNKPGGRRKDRILYLPSDSAQKNAVEQNEDGRWFEPEPSNLVKHSKKLERDTTNLGKKIDIPKDIMLPKYSMFTDCSSIPIKIQPRDDVEFVMSNQPEITPDGVSIYEVNMPFLRPVLIDGMSVTEVYNEKLAEDRRNQPHLRLQREKFDIQVQALIRCLYYWISLGHKTTLILPELILPDNIDLGKDKMACLDSLLTISDLKTYIKLRDSNLGLIRFVSMERTAWLVRESNRLQAMVVTDTMNWKFDILDPKKAQVAMRHHNSQVSIPGRPWMNPLGGTRPSCIFQPFFLQPGDQVIFPPDTGNLQPDVSQYKHLRLLKVGSRQDFEELKQGQLLMMDQLKQMKFLLDLLPQDVHSDKEKYALQGLVSNVLPLLTKSMKKMRKAEKI</sequence>
<keyword evidence="2" id="KW-1185">Reference proteome</keyword>
<evidence type="ECO:0000256" key="1">
    <source>
        <dbReference type="SAM" id="MobiDB-lite"/>
    </source>
</evidence>
<feature type="compositionally biased region" description="Basic residues" evidence="1">
    <location>
        <begin position="1"/>
        <end position="12"/>
    </location>
</feature>
<protein>
    <submittedName>
        <fullName evidence="3">Uncharacterized protein</fullName>
    </submittedName>
</protein>
<dbReference type="Proteomes" id="UP000887540">
    <property type="component" value="Unplaced"/>
</dbReference>
<feature type="region of interest" description="Disordered" evidence="1">
    <location>
        <begin position="1"/>
        <end position="38"/>
    </location>
</feature>
<reference evidence="3" key="1">
    <citation type="submission" date="2022-11" db="UniProtKB">
        <authorList>
            <consortium name="WormBaseParasite"/>
        </authorList>
    </citation>
    <scope>IDENTIFICATION</scope>
</reference>
<dbReference type="WBParaSite" id="ACRNAN_scaffold1359.g7372.t1">
    <property type="protein sequence ID" value="ACRNAN_scaffold1359.g7372.t1"/>
    <property type="gene ID" value="ACRNAN_scaffold1359.g7372"/>
</dbReference>
<organism evidence="2 3">
    <name type="scientific">Acrobeloides nanus</name>
    <dbReference type="NCBI Taxonomy" id="290746"/>
    <lineage>
        <taxon>Eukaryota</taxon>
        <taxon>Metazoa</taxon>
        <taxon>Ecdysozoa</taxon>
        <taxon>Nematoda</taxon>
        <taxon>Chromadorea</taxon>
        <taxon>Rhabditida</taxon>
        <taxon>Tylenchina</taxon>
        <taxon>Cephalobomorpha</taxon>
        <taxon>Cephaloboidea</taxon>
        <taxon>Cephalobidae</taxon>
        <taxon>Acrobeloides</taxon>
    </lineage>
</organism>